<evidence type="ECO:0000313" key="2">
    <source>
        <dbReference type="EMBL" id="QDG54038.1"/>
    </source>
</evidence>
<gene>
    <name evidence="2" type="ORF">FIV42_25840</name>
</gene>
<dbReference type="InterPro" id="IPR011335">
    <property type="entry name" value="Restrct_endonuc-II-like"/>
</dbReference>
<sequence length="131" mass="15779">MRHQYTHRKALAERAKTLRKNQTKPERRLWSKLRKKQLDGRKFRRQYILEPFIVDFYCTSCRIAVEVDGPGHHNEEQARRDERRDELLAEKHGVRVLRFDVVEIYSEIDAVLEQIREACEEAEEAEEVEEE</sequence>
<dbReference type="OrthoDB" id="9798754at2"/>
<proteinExistence type="predicted"/>
<keyword evidence="3" id="KW-1185">Reference proteome</keyword>
<feature type="domain" description="DUF559" evidence="1">
    <location>
        <begin position="11"/>
        <end position="119"/>
    </location>
</feature>
<protein>
    <submittedName>
        <fullName evidence="2">DUF559 domain-containing protein</fullName>
    </submittedName>
</protein>
<accession>A0A4Y6Q0C7</accession>
<dbReference type="Gene3D" id="3.40.960.10">
    <property type="entry name" value="VSR Endonuclease"/>
    <property type="match status" value="1"/>
</dbReference>
<reference evidence="2 3" key="1">
    <citation type="submission" date="2019-06" db="EMBL/GenBank/DDBJ databases">
        <title>Persicimonas caeni gen. nov., sp. nov., a predatory bacterium isolated from solar saltern.</title>
        <authorList>
            <person name="Wang S."/>
        </authorList>
    </citation>
    <scope>NUCLEOTIDE SEQUENCE [LARGE SCALE GENOMIC DNA]</scope>
    <source>
        <strain evidence="2 3">YN101</strain>
    </source>
</reference>
<name>A0A4Y6Q0C7_PERCE</name>
<dbReference type="PANTHER" id="PTHR38590:SF1">
    <property type="entry name" value="BLL0828 PROTEIN"/>
    <property type="match status" value="1"/>
</dbReference>
<evidence type="ECO:0000259" key="1">
    <source>
        <dbReference type="Pfam" id="PF04480"/>
    </source>
</evidence>
<dbReference type="SUPFAM" id="SSF52980">
    <property type="entry name" value="Restriction endonuclease-like"/>
    <property type="match status" value="1"/>
</dbReference>
<dbReference type="EMBL" id="CP041186">
    <property type="protein sequence ID" value="QDG54038.1"/>
    <property type="molecule type" value="Genomic_DNA"/>
</dbReference>
<dbReference type="RefSeq" id="WP_141200488.1">
    <property type="nucleotide sequence ID" value="NZ_CP041186.1"/>
</dbReference>
<dbReference type="InterPro" id="IPR007569">
    <property type="entry name" value="DUF559"/>
</dbReference>
<organism evidence="2 3">
    <name type="scientific">Persicimonas caeni</name>
    <dbReference type="NCBI Taxonomy" id="2292766"/>
    <lineage>
        <taxon>Bacteria</taxon>
        <taxon>Deltaproteobacteria</taxon>
        <taxon>Bradymonadales</taxon>
        <taxon>Bradymonadaceae</taxon>
        <taxon>Persicimonas</taxon>
    </lineage>
</organism>
<dbReference type="PANTHER" id="PTHR38590">
    <property type="entry name" value="BLL0828 PROTEIN"/>
    <property type="match status" value="1"/>
</dbReference>
<evidence type="ECO:0000313" key="3">
    <source>
        <dbReference type="Proteomes" id="UP000315995"/>
    </source>
</evidence>
<dbReference type="Proteomes" id="UP000315995">
    <property type="component" value="Chromosome"/>
</dbReference>
<dbReference type="CDD" id="cd01038">
    <property type="entry name" value="Endonuclease_DUF559"/>
    <property type="match status" value="1"/>
</dbReference>
<dbReference type="Pfam" id="PF04480">
    <property type="entry name" value="DUF559"/>
    <property type="match status" value="1"/>
</dbReference>
<accession>A0A5B8YI14</accession>
<dbReference type="InterPro" id="IPR047216">
    <property type="entry name" value="Endonuclease_DUF559_bact"/>
</dbReference>
<dbReference type="AlphaFoldDB" id="A0A4Y6Q0C7"/>